<feature type="transmembrane region" description="Helical" evidence="11">
    <location>
        <begin position="369"/>
        <end position="390"/>
    </location>
</feature>
<feature type="transmembrane region" description="Helical" evidence="11">
    <location>
        <begin position="70"/>
        <end position="91"/>
    </location>
</feature>
<feature type="transmembrane region" description="Helical" evidence="11">
    <location>
        <begin position="183"/>
        <end position="203"/>
    </location>
</feature>
<comment type="similarity">
    <text evidence="2 9">Belongs to the G-protein coupled receptor 1 family.</text>
</comment>
<dbReference type="PRINTS" id="PR01012">
    <property type="entry name" value="NRPEPTIDEYR"/>
</dbReference>
<evidence type="ECO:0000256" key="3">
    <source>
        <dbReference type="ARBA" id="ARBA00022692"/>
    </source>
</evidence>
<keyword evidence="13" id="KW-1185">Reference proteome</keyword>
<keyword evidence="8 9" id="KW-0807">Transducer</keyword>
<evidence type="ECO:0000259" key="12">
    <source>
        <dbReference type="PROSITE" id="PS50262"/>
    </source>
</evidence>
<feature type="region of interest" description="Disordered" evidence="10">
    <location>
        <begin position="322"/>
        <end position="361"/>
    </location>
</feature>
<dbReference type="PRINTS" id="PR00237">
    <property type="entry name" value="GPCRRHODOPSN"/>
</dbReference>
<comment type="subcellular location">
    <subcellularLocation>
        <location evidence="1">Membrane</location>
        <topology evidence="1">Multi-pass membrane protein</topology>
    </subcellularLocation>
</comment>
<keyword evidence="5 9" id="KW-0297">G-protein coupled receptor</keyword>
<organism evidence="13 15">
    <name type="scientific">Biomphalaria glabrata</name>
    <name type="common">Bloodfluke planorb</name>
    <name type="synonym">Freshwater snail</name>
    <dbReference type="NCBI Taxonomy" id="6526"/>
    <lineage>
        <taxon>Eukaryota</taxon>
        <taxon>Metazoa</taxon>
        <taxon>Spiralia</taxon>
        <taxon>Lophotrochozoa</taxon>
        <taxon>Mollusca</taxon>
        <taxon>Gastropoda</taxon>
        <taxon>Heterobranchia</taxon>
        <taxon>Euthyneura</taxon>
        <taxon>Panpulmonata</taxon>
        <taxon>Hygrophila</taxon>
        <taxon>Lymnaeoidea</taxon>
        <taxon>Planorbidae</taxon>
        <taxon>Biomphalaria</taxon>
    </lineage>
</organism>
<dbReference type="PANTHER" id="PTHR24243">
    <property type="entry name" value="G-PROTEIN COUPLED RECEPTOR"/>
    <property type="match status" value="1"/>
</dbReference>
<evidence type="ECO:0000256" key="8">
    <source>
        <dbReference type="ARBA" id="ARBA00023224"/>
    </source>
</evidence>
<evidence type="ECO:0000256" key="2">
    <source>
        <dbReference type="ARBA" id="ARBA00010663"/>
    </source>
</evidence>
<sequence>MARHDAGQTIYNTVEEQLLLVGNHNGTYSIPSSHGTNIMEHNSSTTDDYDYEQNDFGLDEVPLDELVPVAVVYGLTLLLGVIGNSLVIVSVTRYQRMRSITNIFLLSLASADLLLVCICIPVKFAGFATYTWAFGELLCKGVHYLQNVSSVCSVLTLTAMSMERYYAIRHPMRAKYMCTPGRAWRVTCVLWTMSIILALPIIFQKVHKEVGKNVKAYWCVNNWDAVLYSRLYEIYMLFLMLILPLLIMTFAYVSIIRELWTMASLRSSMTSRSYIVKRNSQNNTTNGQCSGVTNGSNTAWSAARGVGGGSARFAFRTKNSTGATCHSTGASCHSTPGSSPGRHSERSPVIRAQPREGDDDKTKKQVIKMLVAVIVVFIVCWAPILISQALTAFDVINNLNYGFLKPMRQVFYLMAYANSCINPLIYGFMSKHFRSTFYHALCTCWKSPHSLRSRVLHRQTSWQSRSTHIRELGDLELTSVEVGGCGSCTPSNV</sequence>
<dbReference type="RefSeq" id="XP_055884334.1">
    <property type="nucleotide sequence ID" value="XM_056028359.1"/>
</dbReference>
<dbReference type="PROSITE" id="PS50262">
    <property type="entry name" value="G_PROTEIN_RECEP_F1_2"/>
    <property type="match status" value="1"/>
</dbReference>
<evidence type="ECO:0000256" key="5">
    <source>
        <dbReference type="ARBA" id="ARBA00023040"/>
    </source>
</evidence>
<dbReference type="GeneID" id="106065568"/>
<gene>
    <name evidence="14 15" type="primary">LOC106065568</name>
</gene>
<dbReference type="InterPro" id="IPR000611">
    <property type="entry name" value="NPY_rcpt"/>
</dbReference>
<dbReference type="PROSITE" id="PS00237">
    <property type="entry name" value="G_PROTEIN_RECEP_F1_1"/>
    <property type="match status" value="1"/>
</dbReference>
<feature type="domain" description="G-protein coupled receptors family 1 profile" evidence="12">
    <location>
        <begin position="83"/>
        <end position="426"/>
    </location>
</feature>
<evidence type="ECO:0000313" key="15">
    <source>
        <dbReference type="RefSeq" id="XP_055884334.1"/>
    </source>
</evidence>
<protein>
    <submittedName>
        <fullName evidence="14 15">Somatostatin receptor type 2-like</fullName>
    </submittedName>
</protein>
<feature type="compositionally biased region" description="Polar residues" evidence="10">
    <location>
        <begin position="322"/>
        <end position="338"/>
    </location>
</feature>
<dbReference type="Proteomes" id="UP001165740">
    <property type="component" value="Chromosome 5"/>
</dbReference>
<evidence type="ECO:0000256" key="6">
    <source>
        <dbReference type="ARBA" id="ARBA00023136"/>
    </source>
</evidence>
<feature type="transmembrane region" description="Helical" evidence="11">
    <location>
        <begin position="410"/>
        <end position="429"/>
    </location>
</feature>
<keyword evidence="7 9" id="KW-0675">Receptor</keyword>
<dbReference type="Gene3D" id="1.20.1070.10">
    <property type="entry name" value="Rhodopsin 7-helix transmembrane proteins"/>
    <property type="match status" value="1"/>
</dbReference>
<dbReference type="OrthoDB" id="2132067at2759"/>
<dbReference type="GO" id="GO:0005886">
    <property type="term" value="C:plasma membrane"/>
    <property type="evidence" value="ECO:0007669"/>
    <property type="project" value="TreeGrafter"/>
</dbReference>
<keyword evidence="3 9" id="KW-0812">Transmembrane</keyword>
<dbReference type="InterPro" id="IPR017452">
    <property type="entry name" value="GPCR_Rhodpsn_7TM"/>
</dbReference>
<dbReference type="InterPro" id="IPR000276">
    <property type="entry name" value="GPCR_Rhodpsn"/>
</dbReference>
<dbReference type="OMA" id="NHCFGAN"/>
<name>A0A9W3AAX6_BIOGL</name>
<evidence type="ECO:0000256" key="4">
    <source>
        <dbReference type="ARBA" id="ARBA00022989"/>
    </source>
</evidence>
<evidence type="ECO:0000256" key="11">
    <source>
        <dbReference type="SAM" id="Phobius"/>
    </source>
</evidence>
<accession>A0A9W3AAX6</accession>
<dbReference type="GO" id="GO:0004983">
    <property type="term" value="F:neuropeptide Y receptor activity"/>
    <property type="evidence" value="ECO:0007669"/>
    <property type="project" value="InterPro"/>
</dbReference>
<evidence type="ECO:0000256" key="10">
    <source>
        <dbReference type="SAM" id="MobiDB-lite"/>
    </source>
</evidence>
<feature type="transmembrane region" description="Helical" evidence="11">
    <location>
        <begin position="103"/>
        <end position="124"/>
    </location>
</feature>
<dbReference type="SUPFAM" id="SSF81321">
    <property type="entry name" value="Family A G protein-coupled receptor-like"/>
    <property type="match status" value="1"/>
</dbReference>
<evidence type="ECO:0000313" key="13">
    <source>
        <dbReference type="Proteomes" id="UP001165740"/>
    </source>
</evidence>
<dbReference type="AlphaFoldDB" id="A0A9W3AAX6"/>
<dbReference type="Pfam" id="PF00001">
    <property type="entry name" value="7tm_1"/>
    <property type="match status" value="1"/>
</dbReference>
<reference evidence="14 15" key="1">
    <citation type="submission" date="2025-04" db="UniProtKB">
        <authorList>
            <consortium name="RefSeq"/>
        </authorList>
    </citation>
    <scope>IDENTIFICATION</scope>
</reference>
<feature type="compositionally biased region" description="Basic and acidic residues" evidence="10">
    <location>
        <begin position="342"/>
        <end position="361"/>
    </location>
</feature>
<evidence type="ECO:0000256" key="1">
    <source>
        <dbReference type="ARBA" id="ARBA00004141"/>
    </source>
</evidence>
<evidence type="ECO:0000313" key="14">
    <source>
        <dbReference type="RefSeq" id="XP_055884332.1"/>
    </source>
</evidence>
<feature type="transmembrane region" description="Helical" evidence="11">
    <location>
        <begin position="144"/>
        <end position="162"/>
    </location>
</feature>
<dbReference type="RefSeq" id="XP_055884332.1">
    <property type="nucleotide sequence ID" value="XM_056028357.1"/>
</dbReference>
<dbReference type="SMART" id="SM01381">
    <property type="entry name" value="7TM_GPCR_Srsx"/>
    <property type="match status" value="1"/>
</dbReference>
<proteinExistence type="inferred from homology"/>
<evidence type="ECO:0000256" key="7">
    <source>
        <dbReference type="ARBA" id="ARBA00023170"/>
    </source>
</evidence>
<dbReference type="CDD" id="cd15001">
    <property type="entry name" value="7tmA_GPRnna14-like"/>
    <property type="match status" value="1"/>
</dbReference>
<feature type="transmembrane region" description="Helical" evidence="11">
    <location>
        <begin position="234"/>
        <end position="256"/>
    </location>
</feature>
<dbReference type="PANTHER" id="PTHR24243:SF236">
    <property type="entry name" value="G-PROTEIN COUPLED RECEPTORS FAMILY 1 PROFILE DOMAIN-CONTAINING PROTEIN"/>
    <property type="match status" value="1"/>
</dbReference>
<keyword evidence="6 11" id="KW-0472">Membrane</keyword>
<keyword evidence="4 11" id="KW-1133">Transmembrane helix</keyword>
<evidence type="ECO:0000256" key="9">
    <source>
        <dbReference type="RuleBase" id="RU000688"/>
    </source>
</evidence>